<evidence type="ECO:0000313" key="2">
    <source>
        <dbReference type="EMBL" id="KAL0945059.1"/>
    </source>
</evidence>
<name>A0ABR3IP27_9AGAR</name>
<accession>A0ABR3IP27</accession>
<keyword evidence="3" id="KW-1185">Reference proteome</keyword>
<feature type="region of interest" description="Disordered" evidence="1">
    <location>
        <begin position="172"/>
        <end position="204"/>
    </location>
</feature>
<dbReference type="EMBL" id="JASNQZ010000021">
    <property type="protein sequence ID" value="KAL0945059.1"/>
    <property type="molecule type" value="Genomic_DNA"/>
</dbReference>
<evidence type="ECO:0000256" key="1">
    <source>
        <dbReference type="SAM" id="MobiDB-lite"/>
    </source>
</evidence>
<proteinExistence type="predicted"/>
<evidence type="ECO:0000313" key="3">
    <source>
        <dbReference type="Proteomes" id="UP001556367"/>
    </source>
</evidence>
<protein>
    <recommendedName>
        <fullName evidence="4">ZAD domain-containing protein</fullName>
    </recommendedName>
</protein>
<organism evidence="2 3">
    <name type="scientific">Hohenbuehelia grisea</name>
    <dbReference type="NCBI Taxonomy" id="104357"/>
    <lineage>
        <taxon>Eukaryota</taxon>
        <taxon>Fungi</taxon>
        <taxon>Dikarya</taxon>
        <taxon>Basidiomycota</taxon>
        <taxon>Agaricomycotina</taxon>
        <taxon>Agaricomycetes</taxon>
        <taxon>Agaricomycetidae</taxon>
        <taxon>Agaricales</taxon>
        <taxon>Pleurotineae</taxon>
        <taxon>Pleurotaceae</taxon>
        <taxon>Hohenbuehelia</taxon>
    </lineage>
</organism>
<comment type="caution">
    <text evidence="2">The sequence shown here is derived from an EMBL/GenBank/DDBJ whole genome shotgun (WGS) entry which is preliminary data.</text>
</comment>
<gene>
    <name evidence="2" type="ORF">HGRIS_012013</name>
</gene>
<reference evidence="3" key="1">
    <citation type="submission" date="2024-06" db="EMBL/GenBank/DDBJ databases">
        <title>Multi-omics analyses provide insights into the biosynthesis of the anticancer antibiotic pleurotin in Hohenbuehelia grisea.</title>
        <authorList>
            <person name="Weaver J.A."/>
            <person name="Alberti F."/>
        </authorList>
    </citation>
    <scope>NUCLEOTIDE SEQUENCE [LARGE SCALE GENOMIC DNA]</scope>
    <source>
        <strain evidence="3">T-177</strain>
    </source>
</reference>
<sequence length="338" mass="38457">MGDLDFHPPSMLCKNCLHSIDITVIQDLYTSLINETTRRTAVHPICQECIGYLEAEHLHDLQKAVIAEILDRRFDQKHGQLAPKSIQDDRHLGIVSDSAMDGCMNGLFLKRAQKNPCNDEDIFTRCLPGRQVFDPAYNAALRKVAEDSLLLATESAAGMLIICCTRIEPAETPPQDSQHHDSPPRPITPIPPNESSGTIHLGTVGDHRPEEICQNCLVGLNDHFLEGFRQRLEQEYHNRTQFQEVCGRCINDALIIQVCNLREAVNAEHRRRFRLRKLERHDPEAHYQQTKSDELQCSWRHLGNPSAILQIPRNPPGKLHLDCFTQWMKSVQEDSLTS</sequence>
<evidence type="ECO:0008006" key="4">
    <source>
        <dbReference type="Google" id="ProtNLM"/>
    </source>
</evidence>
<dbReference type="Proteomes" id="UP001556367">
    <property type="component" value="Unassembled WGS sequence"/>
</dbReference>